<dbReference type="Proteomes" id="UP000009374">
    <property type="component" value="Unassembled WGS sequence"/>
</dbReference>
<proteinExistence type="predicted"/>
<organism evidence="1 2">
    <name type="scientific">Leptospirillum ferrodiazotrophum</name>
    <dbReference type="NCBI Taxonomy" id="412449"/>
    <lineage>
        <taxon>Bacteria</taxon>
        <taxon>Pseudomonadati</taxon>
        <taxon>Nitrospirota</taxon>
        <taxon>Nitrospiria</taxon>
        <taxon>Nitrospirales</taxon>
        <taxon>Nitrospiraceae</taxon>
        <taxon>Leptospirillum</taxon>
    </lineage>
</organism>
<dbReference type="AlphaFoldDB" id="C6HWX6"/>
<dbReference type="EMBL" id="GG693871">
    <property type="protein sequence ID" value="EES52936.1"/>
    <property type="molecule type" value="Genomic_DNA"/>
</dbReference>
<evidence type="ECO:0000313" key="2">
    <source>
        <dbReference type="Proteomes" id="UP000009374"/>
    </source>
</evidence>
<sequence>MEQVYGARDKKMADRIERQGKTTIFCPFAPYRVLLPLFLGRMDIEVPVFTMFYDSGRVEKGGEKTKKNNLKK</sequence>
<reference evidence="1 2" key="1">
    <citation type="journal article" date="2009" name="Appl. Environ. Microbiol.">
        <title>Community genomic and proteomic analyses of chemoautotrophic iron-oxidizing "Leptospirillum rubarum" (Group II) and "Leptospirillum ferrodiazotrophum" (Group III) bacteria in acid mine drainage biofilms.</title>
        <authorList>
            <person name="Goltsman D.S."/>
            <person name="Denef V.J."/>
            <person name="Singer S.W."/>
            <person name="VerBerkmoes N.C."/>
            <person name="Lefsrud M."/>
            <person name="Mueller R.S."/>
            <person name="Dick G.J."/>
            <person name="Sun C.L."/>
            <person name="Wheeler K.E."/>
            <person name="Zemla A."/>
            <person name="Baker B.J."/>
            <person name="Hauser L."/>
            <person name="Land M."/>
            <person name="Shah M.B."/>
            <person name="Thelen M.P."/>
            <person name="Hettich R.L."/>
            <person name="Banfield J.F."/>
        </authorList>
    </citation>
    <scope>NUCLEOTIDE SEQUENCE [LARGE SCALE GENOMIC DNA]</scope>
</reference>
<evidence type="ECO:0000313" key="1">
    <source>
        <dbReference type="EMBL" id="EES52936.1"/>
    </source>
</evidence>
<name>C6HWX6_9BACT</name>
<keyword evidence="2" id="KW-1185">Reference proteome</keyword>
<protein>
    <submittedName>
        <fullName evidence="1">Uncharacterized protein</fullName>
    </submittedName>
</protein>
<accession>C6HWX6</accession>
<gene>
    <name evidence="1" type="ORF">UBAL3_82700050</name>
</gene>